<organism evidence="8">
    <name type="scientific">Alexandrium monilatum</name>
    <dbReference type="NCBI Taxonomy" id="311494"/>
    <lineage>
        <taxon>Eukaryota</taxon>
        <taxon>Sar</taxon>
        <taxon>Alveolata</taxon>
        <taxon>Dinophyceae</taxon>
        <taxon>Gonyaulacales</taxon>
        <taxon>Pyrocystaceae</taxon>
        <taxon>Alexandrium</taxon>
    </lineage>
</organism>
<evidence type="ECO:0000256" key="7">
    <source>
        <dbReference type="SAM" id="Phobius"/>
    </source>
</evidence>
<evidence type="ECO:0000256" key="6">
    <source>
        <dbReference type="ARBA" id="ARBA00023136"/>
    </source>
</evidence>
<protein>
    <submittedName>
        <fullName evidence="8">Uncharacterized protein</fullName>
    </submittedName>
</protein>
<dbReference type="EMBL" id="HBNR01039803">
    <property type="protein sequence ID" value="CAE4597909.1"/>
    <property type="molecule type" value="Transcribed_RNA"/>
</dbReference>
<dbReference type="PANTHER" id="PTHR31585">
    <property type="entry name" value="FOLATE-BIOPTERIN TRANSPORTER 1, CHLOROPLASTIC"/>
    <property type="match status" value="1"/>
</dbReference>
<evidence type="ECO:0000256" key="2">
    <source>
        <dbReference type="ARBA" id="ARBA00007015"/>
    </source>
</evidence>
<evidence type="ECO:0000256" key="1">
    <source>
        <dbReference type="ARBA" id="ARBA00004141"/>
    </source>
</evidence>
<evidence type="ECO:0000313" key="8">
    <source>
        <dbReference type="EMBL" id="CAE4597909.1"/>
    </source>
</evidence>
<name>A0A7S4UZ25_9DINO</name>
<dbReference type="SUPFAM" id="SSF103473">
    <property type="entry name" value="MFS general substrate transporter"/>
    <property type="match status" value="1"/>
</dbReference>
<dbReference type="InterPro" id="IPR039309">
    <property type="entry name" value="BT1"/>
</dbReference>
<dbReference type="InterPro" id="IPR036259">
    <property type="entry name" value="MFS_trans_sf"/>
</dbReference>
<comment type="subcellular location">
    <subcellularLocation>
        <location evidence="1">Membrane</location>
        <topology evidence="1">Multi-pass membrane protein</topology>
    </subcellularLocation>
</comment>
<keyword evidence="6 7" id="KW-0472">Membrane</keyword>
<evidence type="ECO:0000256" key="4">
    <source>
        <dbReference type="ARBA" id="ARBA00022692"/>
    </source>
</evidence>
<accession>A0A7S4UZ25</accession>
<keyword evidence="3" id="KW-0813">Transport</keyword>
<keyword evidence="4 7" id="KW-0812">Transmembrane</keyword>
<dbReference type="PANTHER" id="PTHR31585:SF0">
    <property type="entry name" value="FOLATE-BIOPTERIN TRANSPORTER 1, CHLOROPLASTIC"/>
    <property type="match status" value="1"/>
</dbReference>
<evidence type="ECO:0000256" key="3">
    <source>
        <dbReference type="ARBA" id="ARBA00022448"/>
    </source>
</evidence>
<gene>
    <name evidence="8" type="ORF">AMON00008_LOCUS27578</name>
</gene>
<dbReference type="GO" id="GO:0016020">
    <property type="term" value="C:membrane"/>
    <property type="evidence" value="ECO:0007669"/>
    <property type="project" value="UniProtKB-SubCell"/>
</dbReference>
<reference evidence="8" key="1">
    <citation type="submission" date="2021-01" db="EMBL/GenBank/DDBJ databases">
        <authorList>
            <person name="Corre E."/>
            <person name="Pelletier E."/>
            <person name="Niang G."/>
            <person name="Scheremetjew M."/>
            <person name="Finn R."/>
            <person name="Kale V."/>
            <person name="Holt S."/>
            <person name="Cochrane G."/>
            <person name="Meng A."/>
            <person name="Brown T."/>
            <person name="Cohen L."/>
        </authorList>
    </citation>
    <scope>NUCLEOTIDE SEQUENCE</scope>
    <source>
        <strain evidence="8">CCMP3105</strain>
    </source>
</reference>
<proteinExistence type="inferred from homology"/>
<dbReference type="Pfam" id="PF03092">
    <property type="entry name" value="BT1"/>
    <property type="match status" value="1"/>
</dbReference>
<evidence type="ECO:0000256" key="5">
    <source>
        <dbReference type="ARBA" id="ARBA00022989"/>
    </source>
</evidence>
<dbReference type="AlphaFoldDB" id="A0A7S4UZ25"/>
<comment type="similarity">
    <text evidence="2">Belongs to the major facilitator superfamily. Folate-biopterin transporter (TC 2.A.71) family.</text>
</comment>
<keyword evidence="5 7" id="KW-1133">Transmembrane helix</keyword>
<feature type="transmembrane region" description="Helical" evidence="7">
    <location>
        <begin position="209"/>
        <end position="231"/>
    </location>
</feature>
<sequence length="594" mass="62151">MCRHDEPGRRSGRTRAQVEARLFLAPPPPEARWIGTSSQKPSLKSASFFFEELPGAHCGVQRRGPVPPCRPAAQREGVQRRAAASPSWACATEVVGRGGGSSGSTSPPLGTKVSSDAHVARYGGRLLGGQDGTLEQRRGQLIQCATLLDGVLEGGLQLPVFYLLKDGLHLGPVDLSLTMGLLVVPWALKPGLALLSDRVPVFGRRRTPHLAAGAVLVAGACLGASLATSYVGTVGMLSLNTLGRCFLSAALQGIVVEVARPQGERGCARATGDFFLLKTSGALGSALASSLLVAVSGPRSALQGLAVLPLCLLTAAARYEAVAEPEGLAAKADIGVSALPELRNAARDPAIWAPLALMVAYNAGPNYDDSLYYYYIDKLHFRPQMLGQLKIAQELAKLLGIGLYRGVLYNVSDKALLLGLASVSFPLYLTPLMLTTGAYRRLHLDPRFLAVSGEFVREVFLHVQTLPVFSRWVRQCPEGLEGTVIALLVSVVHASRFLSKVSSAATASALGIGTRGYGNMSLLVVVCAVSCLLPLPLAAALPSGTALPGSGEEVPPSDCQACEVGGPSVQLGSERRPSEVCMGAGDDTTVVPAG</sequence>